<sequence>MDEFKIIKYGLDREFDALTIWDLAWLNENTYKLPGFRQRWDLTAEHQRIMHVHMKKIVKTRAPKNHACPHEEDCEDSVDSHNMCFLLRFILSLDEIASGHHHLDFENGGDDYIDAYLIQLQKKREKKEFLGWFDEDSLAVNLLDLWMAGTETTIQSLMWFLIFALNDLPIQEKSLMWFLIFALNDLPIQEKVRAECLGITKGNRDVELKDRPNMPYMNAVVTEVLRCTNVLNFNFIHETTCETVVGDYVIPKDVPITTQLSVLLNDETDFPNPGKFNPERYIRDKDLVKQVIAFGVGKRACVGESLARAELFLVISNFCQKYKFSPPDNTSAPPTDELSSLLFLKRTRRFNMKLERVH</sequence>
<evidence type="ECO:0000256" key="4">
    <source>
        <dbReference type="ARBA" id="ARBA00023033"/>
    </source>
</evidence>
<keyword evidence="2 5" id="KW-0479">Metal-binding</keyword>
<evidence type="ECO:0000256" key="6">
    <source>
        <dbReference type="RuleBase" id="RU000461"/>
    </source>
</evidence>
<evidence type="ECO:0000313" key="8">
    <source>
        <dbReference type="WBParaSite" id="L893_g10549.t1"/>
    </source>
</evidence>
<dbReference type="PANTHER" id="PTHR24300">
    <property type="entry name" value="CYTOCHROME P450 508A4-RELATED"/>
    <property type="match status" value="1"/>
</dbReference>
<dbReference type="PRINTS" id="PR00463">
    <property type="entry name" value="EP450I"/>
</dbReference>
<keyword evidence="4 6" id="KW-0503">Monooxygenase</keyword>
<dbReference type="Gene3D" id="1.10.630.10">
    <property type="entry name" value="Cytochrome P450"/>
    <property type="match status" value="1"/>
</dbReference>
<dbReference type="InterPro" id="IPR002401">
    <property type="entry name" value="Cyt_P450_E_grp-I"/>
</dbReference>
<dbReference type="SUPFAM" id="SSF48264">
    <property type="entry name" value="Cytochrome P450"/>
    <property type="match status" value="1"/>
</dbReference>
<keyword evidence="5 6" id="KW-0349">Heme</keyword>
<evidence type="ECO:0000256" key="5">
    <source>
        <dbReference type="PIRSR" id="PIRSR602401-1"/>
    </source>
</evidence>
<dbReference type="PRINTS" id="PR00385">
    <property type="entry name" value="P450"/>
</dbReference>
<dbReference type="GO" id="GO:0006082">
    <property type="term" value="P:organic acid metabolic process"/>
    <property type="evidence" value="ECO:0007669"/>
    <property type="project" value="TreeGrafter"/>
</dbReference>
<evidence type="ECO:0000313" key="7">
    <source>
        <dbReference type="Proteomes" id="UP000095287"/>
    </source>
</evidence>
<dbReference type="InterPro" id="IPR036396">
    <property type="entry name" value="Cyt_P450_sf"/>
</dbReference>
<dbReference type="AlphaFoldDB" id="A0A1I7XXA4"/>
<comment type="cofactor">
    <cofactor evidence="5">
        <name>heme</name>
        <dbReference type="ChEBI" id="CHEBI:30413"/>
    </cofactor>
</comment>
<dbReference type="InterPro" id="IPR017972">
    <property type="entry name" value="Cyt_P450_CS"/>
</dbReference>
<accession>A0A1I7XXA4</accession>
<dbReference type="GO" id="GO:0006805">
    <property type="term" value="P:xenobiotic metabolic process"/>
    <property type="evidence" value="ECO:0007669"/>
    <property type="project" value="TreeGrafter"/>
</dbReference>
<dbReference type="InterPro" id="IPR050182">
    <property type="entry name" value="Cytochrome_P450_fam2"/>
</dbReference>
<evidence type="ECO:0000256" key="1">
    <source>
        <dbReference type="ARBA" id="ARBA00010617"/>
    </source>
</evidence>
<dbReference type="PANTHER" id="PTHR24300:SF375">
    <property type="entry name" value="CYTOCHROME P450 FAMILY"/>
    <property type="match status" value="1"/>
</dbReference>
<protein>
    <submittedName>
        <fullName evidence="8">Unspecific monooxygenase</fullName>
    </submittedName>
</protein>
<name>A0A1I7XXA4_9BILA</name>
<dbReference type="PROSITE" id="PS00086">
    <property type="entry name" value="CYTOCHROME_P450"/>
    <property type="match status" value="1"/>
</dbReference>
<keyword evidence="7" id="KW-1185">Reference proteome</keyword>
<evidence type="ECO:0000256" key="2">
    <source>
        <dbReference type="ARBA" id="ARBA00022723"/>
    </source>
</evidence>
<reference evidence="8" key="1">
    <citation type="submission" date="2016-11" db="UniProtKB">
        <authorList>
            <consortium name="WormBaseParasite"/>
        </authorList>
    </citation>
    <scope>IDENTIFICATION</scope>
</reference>
<dbReference type="Proteomes" id="UP000095287">
    <property type="component" value="Unplaced"/>
</dbReference>
<dbReference type="GO" id="GO:0020037">
    <property type="term" value="F:heme binding"/>
    <property type="evidence" value="ECO:0007669"/>
    <property type="project" value="InterPro"/>
</dbReference>
<dbReference type="GO" id="GO:0005506">
    <property type="term" value="F:iron ion binding"/>
    <property type="evidence" value="ECO:0007669"/>
    <property type="project" value="InterPro"/>
</dbReference>
<feature type="binding site" description="axial binding residue" evidence="5">
    <location>
        <position position="301"/>
    </location>
    <ligand>
        <name>heme</name>
        <dbReference type="ChEBI" id="CHEBI:30413"/>
    </ligand>
    <ligandPart>
        <name>Fe</name>
        <dbReference type="ChEBI" id="CHEBI:18248"/>
    </ligandPart>
</feature>
<keyword evidence="3 5" id="KW-0408">Iron</keyword>
<organism evidence="7 8">
    <name type="scientific">Steinernema glaseri</name>
    <dbReference type="NCBI Taxonomy" id="37863"/>
    <lineage>
        <taxon>Eukaryota</taxon>
        <taxon>Metazoa</taxon>
        <taxon>Ecdysozoa</taxon>
        <taxon>Nematoda</taxon>
        <taxon>Chromadorea</taxon>
        <taxon>Rhabditida</taxon>
        <taxon>Tylenchina</taxon>
        <taxon>Panagrolaimomorpha</taxon>
        <taxon>Strongyloidoidea</taxon>
        <taxon>Steinernematidae</taxon>
        <taxon>Steinernema</taxon>
    </lineage>
</organism>
<comment type="similarity">
    <text evidence="1 6">Belongs to the cytochrome P450 family.</text>
</comment>
<dbReference type="GO" id="GO:0005737">
    <property type="term" value="C:cytoplasm"/>
    <property type="evidence" value="ECO:0007669"/>
    <property type="project" value="TreeGrafter"/>
</dbReference>
<dbReference type="InterPro" id="IPR001128">
    <property type="entry name" value="Cyt_P450"/>
</dbReference>
<keyword evidence="6" id="KW-0560">Oxidoreductase</keyword>
<dbReference type="Pfam" id="PF00067">
    <property type="entry name" value="p450"/>
    <property type="match status" value="2"/>
</dbReference>
<dbReference type="GO" id="GO:0016712">
    <property type="term" value="F:oxidoreductase activity, acting on paired donors, with incorporation or reduction of molecular oxygen, reduced flavin or flavoprotein as one donor, and incorporation of one atom of oxygen"/>
    <property type="evidence" value="ECO:0007669"/>
    <property type="project" value="TreeGrafter"/>
</dbReference>
<evidence type="ECO:0000256" key="3">
    <source>
        <dbReference type="ARBA" id="ARBA00023004"/>
    </source>
</evidence>
<dbReference type="WBParaSite" id="L893_g10549.t1">
    <property type="protein sequence ID" value="L893_g10549.t1"/>
    <property type="gene ID" value="L893_g10549"/>
</dbReference>
<proteinExistence type="inferred from homology"/>